<dbReference type="GO" id="GO:0003924">
    <property type="term" value="F:GTPase activity"/>
    <property type="evidence" value="ECO:0007669"/>
    <property type="project" value="InterPro"/>
</dbReference>
<proteinExistence type="predicted"/>
<name>A0A9P6E2B0_9AGAM</name>
<dbReference type="AlphaFoldDB" id="A0A9P6E2B0"/>
<dbReference type="Pfam" id="PF00025">
    <property type="entry name" value="Arf"/>
    <property type="match status" value="1"/>
</dbReference>
<keyword evidence="4" id="KW-0479">Metal-binding</keyword>
<dbReference type="Gene3D" id="3.40.50.300">
    <property type="entry name" value="P-loop containing nucleotide triphosphate hydrolases"/>
    <property type="match status" value="1"/>
</dbReference>
<evidence type="ECO:0000256" key="2">
    <source>
        <dbReference type="ARBA" id="ARBA00023134"/>
    </source>
</evidence>
<organism evidence="5 6">
    <name type="scientific">Hydnum rufescens UP504</name>
    <dbReference type="NCBI Taxonomy" id="1448309"/>
    <lineage>
        <taxon>Eukaryota</taxon>
        <taxon>Fungi</taxon>
        <taxon>Dikarya</taxon>
        <taxon>Basidiomycota</taxon>
        <taxon>Agaricomycotina</taxon>
        <taxon>Agaricomycetes</taxon>
        <taxon>Cantharellales</taxon>
        <taxon>Hydnaceae</taxon>
        <taxon>Hydnum</taxon>
    </lineage>
</organism>
<dbReference type="SUPFAM" id="SSF52540">
    <property type="entry name" value="P-loop containing nucleoside triphosphate hydrolases"/>
    <property type="match status" value="1"/>
</dbReference>
<evidence type="ECO:0000256" key="3">
    <source>
        <dbReference type="PIRSR" id="PIRSR606689-1"/>
    </source>
</evidence>
<dbReference type="PANTHER" id="PTHR11711">
    <property type="entry name" value="ADP RIBOSYLATION FACTOR-RELATED"/>
    <property type="match status" value="1"/>
</dbReference>
<keyword evidence="6" id="KW-1185">Reference proteome</keyword>
<dbReference type="InterPro" id="IPR024156">
    <property type="entry name" value="Small_GTPase_ARF"/>
</dbReference>
<keyword evidence="2 3" id="KW-0342">GTP-binding</keyword>
<gene>
    <name evidence="5" type="ORF">BS47DRAFT_1357140</name>
</gene>
<keyword evidence="1 3" id="KW-0547">Nucleotide-binding</keyword>
<keyword evidence="4" id="KW-0460">Magnesium</keyword>
<dbReference type="GO" id="GO:0046872">
    <property type="term" value="F:metal ion binding"/>
    <property type="evidence" value="ECO:0007669"/>
    <property type="project" value="UniProtKB-KW"/>
</dbReference>
<dbReference type="InterPro" id="IPR006689">
    <property type="entry name" value="Small_GTPase_ARF/SAR"/>
</dbReference>
<evidence type="ECO:0000313" key="5">
    <source>
        <dbReference type="EMBL" id="KAF9520718.1"/>
    </source>
</evidence>
<feature type="binding site" evidence="4">
    <location>
        <position position="153"/>
    </location>
    <ligand>
        <name>Mg(2+)</name>
        <dbReference type="ChEBI" id="CHEBI:18420"/>
    </ligand>
</feature>
<accession>A0A9P6E2B0</accession>
<evidence type="ECO:0000313" key="6">
    <source>
        <dbReference type="Proteomes" id="UP000886523"/>
    </source>
</evidence>
<comment type="caution">
    <text evidence="5">The sequence shown here is derived from an EMBL/GenBank/DDBJ whole genome shotgun (WGS) entry which is preliminary data.</text>
</comment>
<evidence type="ECO:0000256" key="4">
    <source>
        <dbReference type="PIRSR" id="PIRSR606689-2"/>
    </source>
</evidence>
<sequence length="222" mass="25162">MCETRGPVYDFSQWVNQVDIDRPTLTGDSFGASTTILTQEIRSFTQFPILCKSTSKFVYAPDNRWLDPVPSTIVKLSPKPQLSLAIINSGVATLMKHHFRRFRDTTVDWNEDEKSIPATLMIIGVLMVGLDAARKTAILYKLKFIKVVTMIPTNGFNAETVEYKNISFSVWGVACQRKIHRCGDIDTAERDLKARAMKDLETMYAAHDAYNVLANFHHPPIY</sequence>
<dbReference type="InterPro" id="IPR027417">
    <property type="entry name" value="P-loop_NTPase"/>
</dbReference>
<feature type="binding site" evidence="4">
    <location>
        <position position="136"/>
    </location>
    <ligand>
        <name>Mg(2+)</name>
        <dbReference type="ChEBI" id="CHEBI:18420"/>
    </ligand>
</feature>
<dbReference type="Proteomes" id="UP000886523">
    <property type="component" value="Unassembled WGS sequence"/>
</dbReference>
<reference evidence="5" key="1">
    <citation type="journal article" date="2020" name="Nat. Commun.">
        <title>Large-scale genome sequencing of mycorrhizal fungi provides insights into the early evolution of symbiotic traits.</title>
        <authorList>
            <person name="Miyauchi S."/>
            <person name="Kiss E."/>
            <person name="Kuo A."/>
            <person name="Drula E."/>
            <person name="Kohler A."/>
            <person name="Sanchez-Garcia M."/>
            <person name="Morin E."/>
            <person name="Andreopoulos B."/>
            <person name="Barry K.W."/>
            <person name="Bonito G."/>
            <person name="Buee M."/>
            <person name="Carver A."/>
            <person name="Chen C."/>
            <person name="Cichocki N."/>
            <person name="Clum A."/>
            <person name="Culley D."/>
            <person name="Crous P.W."/>
            <person name="Fauchery L."/>
            <person name="Girlanda M."/>
            <person name="Hayes R.D."/>
            <person name="Keri Z."/>
            <person name="LaButti K."/>
            <person name="Lipzen A."/>
            <person name="Lombard V."/>
            <person name="Magnuson J."/>
            <person name="Maillard F."/>
            <person name="Murat C."/>
            <person name="Nolan M."/>
            <person name="Ohm R.A."/>
            <person name="Pangilinan J."/>
            <person name="Pereira M.F."/>
            <person name="Perotto S."/>
            <person name="Peter M."/>
            <person name="Pfister S."/>
            <person name="Riley R."/>
            <person name="Sitrit Y."/>
            <person name="Stielow J.B."/>
            <person name="Szollosi G."/>
            <person name="Zifcakova L."/>
            <person name="Stursova M."/>
            <person name="Spatafora J.W."/>
            <person name="Tedersoo L."/>
            <person name="Vaario L.M."/>
            <person name="Yamada A."/>
            <person name="Yan M."/>
            <person name="Wang P."/>
            <person name="Xu J."/>
            <person name="Bruns T."/>
            <person name="Baldrian P."/>
            <person name="Vilgalys R."/>
            <person name="Dunand C."/>
            <person name="Henrissat B."/>
            <person name="Grigoriev I.V."/>
            <person name="Hibbett D."/>
            <person name="Nagy L.G."/>
            <person name="Martin F.M."/>
        </authorList>
    </citation>
    <scope>NUCLEOTIDE SEQUENCE</scope>
    <source>
        <strain evidence="5">UP504</strain>
    </source>
</reference>
<protein>
    <submittedName>
        <fullName evidence="5">Uncharacterized protein</fullName>
    </submittedName>
</protein>
<evidence type="ECO:0000256" key="1">
    <source>
        <dbReference type="ARBA" id="ARBA00022741"/>
    </source>
</evidence>
<feature type="binding site" evidence="3">
    <location>
        <begin position="129"/>
        <end position="136"/>
    </location>
    <ligand>
        <name>GTP</name>
        <dbReference type="ChEBI" id="CHEBI:37565"/>
    </ligand>
</feature>
<dbReference type="EMBL" id="MU128910">
    <property type="protein sequence ID" value="KAF9520718.1"/>
    <property type="molecule type" value="Genomic_DNA"/>
</dbReference>
<dbReference type="GO" id="GO:0005525">
    <property type="term" value="F:GTP binding"/>
    <property type="evidence" value="ECO:0007669"/>
    <property type="project" value="UniProtKB-KW"/>
</dbReference>